<keyword evidence="3" id="KW-1185">Reference proteome</keyword>
<gene>
    <name evidence="2" type="ORF">Nepgr_022978</name>
</gene>
<protein>
    <submittedName>
        <fullName evidence="2">Uncharacterized protein</fullName>
    </submittedName>
</protein>
<evidence type="ECO:0000313" key="3">
    <source>
        <dbReference type="Proteomes" id="UP001279734"/>
    </source>
</evidence>
<comment type="caution">
    <text evidence="2">The sequence shown here is derived from an EMBL/GenBank/DDBJ whole genome shotgun (WGS) entry which is preliminary data.</text>
</comment>
<proteinExistence type="predicted"/>
<feature type="compositionally biased region" description="Basic and acidic residues" evidence="1">
    <location>
        <begin position="12"/>
        <end position="22"/>
    </location>
</feature>
<feature type="region of interest" description="Disordered" evidence="1">
    <location>
        <begin position="1"/>
        <end position="113"/>
    </location>
</feature>
<reference evidence="2" key="1">
    <citation type="submission" date="2023-05" db="EMBL/GenBank/DDBJ databases">
        <title>Nepenthes gracilis genome sequencing.</title>
        <authorList>
            <person name="Fukushima K."/>
        </authorList>
    </citation>
    <scope>NUCLEOTIDE SEQUENCE</scope>
    <source>
        <strain evidence="2">SING2019-196</strain>
    </source>
</reference>
<organism evidence="2 3">
    <name type="scientific">Nepenthes gracilis</name>
    <name type="common">Slender pitcher plant</name>
    <dbReference type="NCBI Taxonomy" id="150966"/>
    <lineage>
        <taxon>Eukaryota</taxon>
        <taxon>Viridiplantae</taxon>
        <taxon>Streptophyta</taxon>
        <taxon>Embryophyta</taxon>
        <taxon>Tracheophyta</taxon>
        <taxon>Spermatophyta</taxon>
        <taxon>Magnoliopsida</taxon>
        <taxon>eudicotyledons</taxon>
        <taxon>Gunneridae</taxon>
        <taxon>Pentapetalae</taxon>
        <taxon>Caryophyllales</taxon>
        <taxon>Nepenthaceae</taxon>
        <taxon>Nepenthes</taxon>
    </lineage>
</organism>
<feature type="compositionally biased region" description="Polar residues" evidence="1">
    <location>
        <begin position="77"/>
        <end position="91"/>
    </location>
</feature>
<evidence type="ECO:0000256" key="1">
    <source>
        <dbReference type="SAM" id="MobiDB-lite"/>
    </source>
</evidence>
<evidence type="ECO:0000313" key="2">
    <source>
        <dbReference type="EMBL" id="GMH21136.1"/>
    </source>
</evidence>
<dbReference type="Proteomes" id="UP001279734">
    <property type="component" value="Unassembled WGS sequence"/>
</dbReference>
<feature type="compositionally biased region" description="Polar residues" evidence="1">
    <location>
        <begin position="99"/>
        <end position="113"/>
    </location>
</feature>
<name>A0AAD3XYX6_NEPGR</name>
<dbReference type="AlphaFoldDB" id="A0AAD3XYX6"/>
<feature type="compositionally biased region" description="Basic residues" evidence="1">
    <location>
        <begin position="1"/>
        <end position="11"/>
    </location>
</feature>
<dbReference type="EMBL" id="BSYO01000022">
    <property type="protein sequence ID" value="GMH21136.1"/>
    <property type="molecule type" value="Genomic_DNA"/>
</dbReference>
<sequence>MNRISHRPNPKSHKDLEQREPASESTKANTKASYCKSPKRGQLDPQRFPNAPLHKLLDHQTQSSKEALQTHPRQRFENNQVNHANNQSIYTYRNREGRQQQPMKFQATQNNTT</sequence>
<feature type="compositionally biased region" description="Polar residues" evidence="1">
    <location>
        <begin position="23"/>
        <end position="32"/>
    </location>
</feature>
<accession>A0AAD3XYX6</accession>